<dbReference type="EMBL" id="ADKX01000010">
    <property type="protein sequence ID" value="EFW05992.1"/>
    <property type="molecule type" value="Genomic_DNA"/>
</dbReference>
<feature type="transmembrane region" description="Helical" evidence="1">
    <location>
        <begin position="228"/>
        <end position="251"/>
    </location>
</feature>
<dbReference type="STRING" id="100884.GCA_000269565_00960"/>
<organism evidence="3 4">
    <name type="scientific">Coprobacillus cateniformis</name>
    <dbReference type="NCBI Taxonomy" id="100884"/>
    <lineage>
        <taxon>Bacteria</taxon>
        <taxon>Bacillati</taxon>
        <taxon>Bacillota</taxon>
        <taxon>Erysipelotrichia</taxon>
        <taxon>Erysipelotrichales</taxon>
        <taxon>Coprobacillaceae</taxon>
        <taxon>Coprobacillus</taxon>
    </lineage>
</organism>
<protein>
    <submittedName>
        <fullName evidence="3">GT2 family Glycosyltransferase</fullName>
    </submittedName>
</protein>
<dbReference type="GeneID" id="78228843"/>
<keyword evidence="1" id="KW-0812">Transmembrane</keyword>
<dbReference type="PANTHER" id="PTHR48090">
    <property type="entry name" value="UNDECAPRENYL-PHOSPHATE 4-DEOXY-4-FORMAMIDO-L-ARABINOSE TRANSFERASE-RELATED"/>
    <property type="match status" value="1"/>
</dbReference>
<dbReference type="CDD" id="cd04187">
    <property type="entry name" value="DPM1_like_bac"/>
    <property type="match status" value="1"/>
</dbReference>
<dbReference type="GO" id="GO:0005886">
    <property type="term" value="C:plasma membrane"/>
    <property type="evidence" value="ECO:0007669"/>
    <property type="project" value="TreeGrafter"/>
</dbReference>
<evidence type="ECO:0000313" key="4">
    <source>
        <dbReference type="Proteomes" id="UP000003157"/>
    </source>
</evidence>
<proteinExistence type="predicted"/>
<dbReference type="OrthoDB" id="9807778at2"/>
<dbReference type="PANTHER" id="PTHR48090:SF8">
    <property type="entry name" value="GLYCOSYLTRANSFERASE CSBB-RELATED"/>
    <property type="match status" value="1"/>
</dbReference>
<dbReference type="InterPro" id="IPR029044">
    <property type="entry name" value="Nucleotide-diphossugar_trans"/>
</dbReference>
<dbReference type="RefSeq" id="WP_008787862.1">
    <property type="nucleotide sequence ID" value="NZ_AKCB01000001.1"/>
</dbReference>
<dbReference type="Gene3D" id="3.90.550.10">
    <property type="entry name" value="Spore Coat Polysaccharide Biosynthesis Protein SpsA, Chain A"/>
    <property type="match status" value="1"/>
</dbReference>
<evidence type="ECO:0000259" key="2">
    <source>
        <dbReference type="Pfam" id="PF00535"/>
    </source>
</evidence>
<name>E7G7K8_9FIRM</name>
<dbReference type="GO" id="GO:0016740">
    <property type="term" value="F:transferase activity"/>
    <property type="evidence" value="ECO:0007669"/>
    <property type="project" value="UniProtKB-KW"/>
</dbReference>
<reference evidence="3" key="1">
    <citation type="submission" date="2010-12" db="EMBL/GenBank/DDBJ databases">
        <title>The Genome Sequence of Coprobacillus sp. strain 29_1.</title>
        <authorList>
            <consortium name="The Broad Institute Genome Sequencing Platform"/>
            <person name="Earl A."/>
            <person name="Ward D."/>
            <person name="Feldgarden M."/>
            <person name="Gevers D."/>
            <person name="Daigneault M."/>
            <person name="Sibley C.D."/>
            <person name="White A."/>
            <person name="Strauss J."/>
            <person name="Allen-Vercoe E."/>
            <person name="Young S.K."/>
            <person name="Zeng Q."/>
            <person name="Gargeya S."/>
            <person name="Fitzgerald M."/>
            <person name="Haas B."/>
            <person name="Abouelleil A."/>
            <person name="Alvarado L."/>
            <person name="Arachchi H.M."/>
            <person name="Berlin A."/>
            <person name="Brown A."/>
            <person name="Chapman S.B."/>
            <person name="Chen Z."/>
            <person name="Dunbar C."/>
            <person name="Freedman E."/>
            <person name="Gearin G."/>
            <person name="Gellesch M."/>
            <person name="Goldberg J."/>
            <person name="Griggs A."/>
            <person name="Gujja S."/>
            <person name="Heilman E."/>
            <person name="Heiman D."/>
            <person name="Howarth C."/>
            <person name="Larson L."/>
            <person name="Lui A."/>
            <person name="MacDonald P.J.P."/>
            <person name="Mehta T."/>
            <person name="Montmayeur A."/>
            <person name="Murphy C."/>
            <person name="Neiman D."/>
            <person name="Pearson M."/>
            <person name="Priest M."/>
            <person name="Roberts A."/>
            <person name="Saif S."/>
            <person name="Shea T."/>
            <person name="Shenoy N."/>
            <person name="Sisk P."/>
            <person name="Stolte C."/>
            <person name="Sykes S."/>
            <person name="White J."/>
            <person name="Yandava C."/>
            <person name="Nusbaum C."/>
            <person name="Birren B."/>
        </authorList>
    </citation>
    <scope>NUCLEOTIDE SEQUENCE [LARGE SCALE GENOMIC DNA]</scope>
    <source>
        <strain evidence="3">29_1</strain>
    </source>
</reference>
<dbReference type="SUPFAM" id="SSF53448">
    <property type="entry name" value="Nucleotide-diphospho-sugar transferases"/>
    <property type="match status" value="1"/>
</dbReference>
<dbReference type="Proteomes" id="UP000003157">
    <property type="component" value="Unassembled WGS sequence"/>
</dbReference>
<comment type="caution">
    <text evidence="3">The sequence shown here is derived from an EMBL/GenBank/DDBJ whole genome shotgun (WGS) entry which is preliminary data.</text>
</comment>
<feature type="transmembrane region" description="Helical" evidence="1">
    <location>
        <begin position="263"/>
        <end position="289"/>
    </location>
</feature>
<feature type="domain" description="Glycosyltransferase 2-like" evidence="2">
    <location>
        <begin position="4"/>
        <end position="166"/>
    </location>
</feature>
<gene>
    <name evidence="3" type="ORF">HMPREF9488_00746</name>
</gene>
<keyword evidence="1" id="KW-1133">Transmembrane helix</keyword>
<dbReference type="InterPro" id="IPR050256">
    <property type="entry name" value="Glycosyltransferase_2"/>
</dbReference>
<dbReference type="Pfam" id="PF00535">
    <property type="entry name" value="Glycos_transf_2"/>
    <property type="match status" value="1"/>
</dbReference>
<dbReference type="eggNOG" id="COG1216">
    <property type="taxonomic scope" value="Bacteria"/>
</dbReference>
<dbReference type="AlphaFoldDB" id="E7G7K8"/>
<keyword evidence="3" id="KW-0808">Transferase</keyword>
<evidence type="ECO:0000313" key="3">
    <source>
        <dbReference type="EMBL" id="EFW05992.1"/>
    </source>
</evidence>
<dbReference type="InterPro" id="IPR001173">
    <property type="entry name" value="Glyco_trans_2-like"/>
</dbReference>
<evidence type="ECO:0000256" key="1">
    <source>
        <dbReference type="SAM" id="Phobius"/>
    </source>
</evidence>
<keyword evidence="4" id="KW-1185">Reference proteome</keyword>
<keyword evidence="1" id="KW-0472">Membrane</keyword>
<accession>E7G7K8</accession>
<dbReference type="HOGENOM" id="CLU_033536_0_1_9"/>
<sequence length="311" mass="35624">MKLSIVIPCYNEEENVALFYNEAVNALQDIICDTEFIFINDGSKDNTYNELIKIVDNTSYDVKIIQFSRNFGKEAALLAGLENAKGDYVSVIDADLQQRPAYILEMISILDEDTDYDCVAAYQEIRKEGKVLTFFKDCFYRIINKMTEVEFVKSASDFRTLRRNVVDAILSLHERCRFSKGIFSWVGFNTFYMPYRVEERLNGNSKWSFWKLFAYAVDGIVAFSTMPLVIASIIGIILFIISIIFMFVIIIKTVIWGDPVAGFPTLASLLLLTAGIQLLCMGILGQYLAKNYTESKQRPMYIIKEIIDKKK</sequence>